<keyword evidence="2" id="KW-0805">Transcription regulation</keyword>
<keyword evidence="6" id="KW-1185">Reference proteome</keyword>
<dbReference type="Proteomes" id="UP001168877">
    <property type="component" value="Unassembled WGS sequence"/>
</dbReference>
<keyword evidence="2" id="KW-0804">Transcription</keyword>
<feature type="region of interest" description="Disordered" evidence="3">
    <location>
        <begin position="192"/>
        <end position="233"/>
    </location>
</feature>
<evidence type="ECO:0000313" key="5">
    <source>
        <dbReference type="EMBL" id="KAK0587896.1"/>
    </source>
</evidence>
<proteinExistence type="inferred from homology"/>
<evidence type="ECO:0000256" key="1">
    <source>
        <dbReference type="ARBA" id="ARBA00005296"/>
    </source>
</evidence>
<accession>A0AA39S042</accession>
<dbReference type="PROSITE" id="PS51151">
    <property type="entry name" value="NAC_AB"/>
    <property type="match status" value="1"/>
</dbReference>
<organism evidence="5 6">
    <name type="scientific">Acer saccharum</name>
    <name type="common">Sugar maple</name>
    <dbReference type="NCBI Taxonomy" id="4024"/>
    <lineage>
        <taxon>Eukaryota</taxon>
        <taxon>Viridiplantae</taxon>
        <taxon>Streptophyta</taxon>
        <taxon>Embryophyta</taxon>
        <taxon>Tracheophyta</taxon>
        <taxon>Spermatophyta</taxon>
        <taxon>Magnoliopsida</taxon>
        <taxon>eudicotyledons</taxon>
        <taxon>Gunneridae</taxon>
        <taxon>Pentapetalae</taxon>
        <taxon>rosids</taxon>
        <taxon>malvids</taxon>
        <taxon>Sapindales</taxon>
        <taxon>Sapindaceae</taxon>
        <taxon>Hippocastanoideae</taxon>
        <taxon>Acereae</taxon>
        <taxon>Acer</taxon>
    </lineage>
</organism>
<dbReference type="Pfam" id="PF01849">
    <property type="entry name" value="NAC"/>
    <property type="match status" value="1"/>
</dbReference>
<dbReference type="PANTHER" id="PTHR10351">
    <property type="entry name" value="TRANSCRIPTION FACTOR BTF3 FAMILY MEMBER"/>
    <property type="match status" value="1"/>
</dbReference>
<feature type="domain" description="NAC-A/B" evidence="4">
    <location>
        <begin position="102"/>
        <end position="166"/>
    </location>
</feature>
<dbReference type="InterPro" id="IPR039370">
    <property type="entry name" value="BTF3"/>
</dbReference>
<reference evidence="5" key="2">
    <citation type="submission" date="2023-06" db="EMBL/GenBank/DDBJ databases">
        <authorList>
            <person name="Swenson N.G."/>
            <person name="Wegrzyn J.L."/>
            <person name="Mcevoy S.L."/>
        </authorList>
    </citation>
    <scope>NUCLEOTIDE SEQUENCE</scope>
    <source>
        <strain evidence="5">NS2018</strain>
        <tissue evidence="5">Leaf</tissue>
    </source>
</reference>
<comment type="caution">
    <text evidence="5">The sequence shown here is derived from an EMBL/GenBank/DDBJ whole genome shotgun (WGS) entry which is preliminary data.</text>
</comment>
<dbReference type="CDD" id="cd22055">
    <property type="entry name" value="NAC_BTF3"/>
    <property type="match status" value="1"/>
</dbReference>
<dbReference type="InterPro" id="IPR038187">
    <property type="entry name" value="NAC_A/B_dom_sf"/>
</dbReference>
<gene>
    <name evidence="5" type="ORF">LWI29_030834</name>
</gene>
<comment type="subunit">
    <text evidence="2">Part of the nascent polypeptide-associated complex (NAC).</text>
</comment>
<evidence type="ECO:0000256" key="3">
    <source>
        <dbReference type="SAM" id="MobiDB-lite"/>
    </source>
</evidence>
<protein>
    <recommendedName>
        <fullName evidence="2">Nascent polypeptide-associated complex subunit beta</fullName>
    </recommendedName>
</protein>
<dbReference type="InterPro" id="IPR002715">
    <property type="entry name" value="Nas_poly-pep-assoc_cplx_dom"/>
</dbReference>
<dbReference type="FunFam" id="2.20.70.30:FF:000001">
    <property type="entry name" value="Transcription factor BTF3 homolog"/>
    <property type="match status" value="1"/>
</dbReference>
<name>A0AA39S042_ACESA</name>
<comment type="similarity">
    <text evidence="1 2">Belongs to the NAC-beta family.</text>
</comment>
<evidence type="ECO:0000259" key="4">
    <source>
        <dbReference type="PROSITE" id="PS51151"/>
    </source>
</evidence>
<sequence length="233" mass="25811">MRPRHVAFVRAFRDRRIITRISIISREAFISKRRRAHTKTLAAPPENKNSSLIFFSHQISYHPHKTLAKMNVDKLMKMAGAVRTGGKGSVRRKKKAVHKTTTTDDKRLQSTLKRIGVNAIPAIEEVNIFKDDVVIQFLNPKVQASIAANTWVVSGSPQTKKLQDILPGIINQLGPDNLDNLRKLAEQFQKQAPVTGAGAATTQEDDDDEVPELVAGETFEAAAEEKTEPLSAA</sequence>
<dbReference type="SMART" id="SM01407">
    <property type="entry name" value="NAC"/>
    <property type="match status" value="1"/>
</dbReference>
<reference evidence="5" key="1">
    <citation type="journal article" date="2022" name="Plant J.">
        <title>Strategies of tolerance reflected in two North American maple genomes.</title>
        <authorList>
            <person name="McEvoy S.L."/>
            <person name="Sezen U.U."/>
            <person name="Trouern-Trend A."/>
            <person name="McMahon S.M."/>
            <person name="Schaberg P.G."/>
            <person name="Yang J."/>
            <person name="Wegrzyn J.L."/>
            <person name="Swenson N.G."/>
        </authorList>
    </citation>
    <scope>NUCLEOTIDE SEQUENCE</scope>
    <source>
        <strain evidence="5">NS2018</strain>
    </source>
</reference>
<feature type="compositionally biased region" description="Basic and acidic residues" evidence="3">
    <location>
        <begin position="223"/>
        <end position="233"/>
    </location>
</feature>
<evidence type="ECO:0000313" key="6">
    <source>
        <dbReference type="Proteomes" id="UP001168877"/>
    </source>
</evidence>
<dbReference type="AlphaFoldDB" id="A0AA39S042"/>
<dbReference type="EMBL" id="JAUESC010000382">
    <property type="protein sequence ID" value="KAK0587896.1"/>
    <property type="molecule type" value="Genomic_DNA"/>
</dbReference>
<dbReference type="Gene3D" id="2.20.70.30">
    <property type="entry name" value="Nascent polypeptide-associated complex domain"/>
    <property type="match status" value="1"/>
</dbReference>
<evidence type="ECO:0000256" key="2">
    <source>
        <dbReference type="RuleBase" id="RU361272"/>
    </source>
</evidence>